<feature type="chain" id="PRO_5040335474" evidence="1">
    <location>
        <begin position="23"/>
        <end position="315"/>
    </location>
</feature>
<proteinExistence type="predicted"/>
<comment type="caution">
    <text evidence="2">The sequence shown here is derived from an EMBL/GenBank/DDBJ whole genome shotgun (WGS) entry which is preliminary data.</text>
</comment>
<dbReference type="AlphaFoldDB" id="A0A9Q0YG17"/>
<reference evidence="2" key="1">
    <citation type="submission" date="2021-10" db="EMBL/GenBank/DDBJ databases">
        <title>Tropical sea cucumber genome reveals ecological adaptation and Cuvierian tubules defense mechanism.</title>
        <authorList>
            <person name="Chen T."/>
        </authorList>
    </citation>
    <scope>NUCLEOTIDE SEQUENCE</scope>
    <source>
        <strain evidence="2">Nanhai2018</strain>
        <tissue evidence="2">Muscle</tissue>
    </source>
</reference>
<evidence type="ECO:0000313" key="2">
    <source>
        <dbReference type="EMBL" id="KAJ8022088.1"/>
    </source>
</evidence>
<dbReference type="Proteomes" id="UP001152320">
    <property type="component" value="Chromosome 21"/>
</dbReference>
<evidence type="ECO:0000313" key="3">
    <source>
        <dbReference type="Proteomes" id="UP001152320"/>
    </source>
</evidence>
<protein>
    <submittedName>
        <fullName evidence="2">Uncharacterized protein</fullName>
    </submittedName>
</protein>
<name>A0A9Q0YG17_HOLLE</name>
<dbReference type="EMBL" id="JAIZAY010000021">
    <property type="protein sequence ID" value="KAJ8022088.1"/>
    <property type="molecule type" value="Genomic_DNA"/>
</dbReference>
<gene>
    <name evidence="2" type="ORF">HOLleu_39480</name>
</gene>
<evidence type="ECO:0000256" key="1">
    <source>
        <dbReference type="SAM" id="SignalP"/>
    </source>
</evidence>
<organism evidence="2 3">
    <name type="scientific">Holothuria leucospilota</name>
    <name type="common">Black long sea cucumber</name>
    <name type="synonym">Mertensiothuria leucospilota</name>
    <dbReference type="NCBI Taxonomy" id="206669"/>
    <lineage>
        <taxon>Eukaryota</taxon>
        <taxon>Metazoa</taxon>
        <taxon>Echinodermata</taxon>
        <taxon>Eleutherozoa</taxon>
        <taxon>Echinozoa</taxon>
        <taxon>Holothuroidea</taxon>
        <taxon>Aspidochirotacea</taxon>
        <taxon>Aspidochirotida</taxon>
        <taxon>Holothuriidae</taxon>
        <taxon>Holothuria</taxon>
    </lineage>
</organism>
<dbReference type="OrthoDB" id="418169at2759"/>
<keyword evidence="1" id="KW-0732">Signal</keyword>
<sequence length="315" mass="34969">MEYNKFISVLLISLPGLIICNANGSQQRILPDLRRSTVKGVAGRFVVNRDALEREIQSRKQQDGVCGQDVVIELPQSLPHSSYNISYQGEILLASMTLTDDTLAAELSDELKEEISTSFKLFAVYLPVITWMTEEHALLNLCLFSDSTKKITNPSGTNTSGELIQVDRIEEADDGTVTIRLGDDVMVYQIQDDVKCNGETKVGKDFDKVSGKVIKITNYPLSFDWGCEIIGSEISFCKHLDGFRCELERTGGDVCSLMSVTLSKRSPATMKIVNMTGVFREMIPFLAETVPNESFEAELIDRQLSTGIVYPCLTP</sequence>
<accession>A0A9Q0YG17</accession>
<keyword evidence="3" id="KW-1185">Reference proteome</keyword>
<feature type="signal peptide" evidence="1">
    <location>
        <begin position="1"/>
        <end position="22"/>
    </location>
</feature>